<feature type="compositionally biased region" description="Basic residues" evidence="8">
    <location>
        <begin position="743"/>
        <end position="758"/>
    </location>
</feature>
<feature type="domain" description="TRASH" evidence="9">
    <location>
        <begin position="272"/>
        <end position="311"/>
    </location>
</feature>
<organism evidence="10 11">
    <name type="scientific">Lepeophtheirus salmonis</name>
    <name type="common">Salmon louse</name>
    <name type="synonym">Caligus salmonis</name>
    <dbReference type="NCBI Taxonomy" id="72036"/>
    <lineage>
        <taxon>Eukaryota</taxon>
        <taxon>Metazoa</taxon>
        <taxon>Ecdysozoa</taxon>
        <taxon>Arthropoda</taxon>
        <taxon>Crustacea</taxon>
        <taxon>Multicrustacea</taxon>
        <taxon>Hexanauplia</taxon>
        <taxon>Copepoda</taxon>
        <taxon>Siphonostomatoida</taxon>
        <taxon>Caligidae</taxon>
        <taxon>Lepeophtheirus</taxon>
    </lineage>
</organism>
<feature type="compositionally biased region" description="Polar residues" evidence="8">
    <location>
        <begin position="761"/>
        <end position="774"/>
    </location>
</feature>
<feature type="region of interest" description="Disordered" evidence="8">
    <location>
        <begin position="656"/>
        <end position="781"/>
    </location>
</feature>
<evidence type="ECO:0000313" key="11">
    <source>
        <dbReference type="Proteomes" id="UP000675881"/>
    </source>
</evidence>
<dbReference type="AlphaFoldDB" id="A0A7R8CEP6"/>
<evidence type="ECO:0000256" key="8">
    <source>
        <dbReference type="SAM" id="MobiDB-lite"/>
    </source>
</evidence>
<feature type="compositionally biased region" description="Acidic residues" evidence="8">
    <location>
        <begin position="46"/>
        <end position="60"/>
    </location>
</feature>
<evidence type="ECO:0000313" key="10">
    <source>
        <dbReference type="EMBL" id="CAF2798001.1"/>
    </source>
</evidence>
<evidence type="ECO:0000256" key="6">
    <source>
        <dbReference type="ARBA" id="ARBA00022833"/>
    </source>
</evidence>
<dbReference type="GO" id="GO:0008270">
    <property type="term" value="F:zinc ion binding"/>
    <property type="evidence" value="ECO:0007669"/>
    <property type="project" value="UniProtKB-KW"/>
</dbReference>
<keyword evidence="6" id="KW-0862">Zinc</keyword>
<keyword evidence="5" id="KW-0863">Zinc-finger</keyword>
<feature type="domain" description="TRASH" evidence="9">
    <location>
        <begin position="419"/>
        <end position="457"/>
    </location>
</feature>
<gene>
    <name evidence="10" type="ORF">LSAA_2515</name>
</gene>
<keyword evidence="11" id="KW-1185">Reference proteome</keyword>
<keyword evidence="3" id="KW-0479">Metal-binding</keyword>
<proteinExistence type="predicted"/>
<protein>
    <submittedName>
        <fullName evidence="10">(salmon louse) hypothetical protein</fullName>
    </submittedName>
</protein>
<evidence type="ECO:0000256" key="4">
    <source>
        <dbReference type="ARBA" id="ARBA00022737"/>
    </source>
</evidence>
<evidence type="ECO:0000259" key="9">
    <source>
        <dbReference type="SMART" id="SM00746"/>
    </source>
</evidence>
<name>A0A7R8CEP6_LEPSM</name>
<keyword evidence="4" id="KW-0677">Repeat</keyword>
<dbReference type="InterPro" id="IPR057926">
    <property type="entry name" value="QRICH1_dom"/>
</dbReference>
<evidence type="ECO:0000256" key="2">
    <source>
        <dbReference type="ARBA" id="ARBA00022553"/>
    </source>
</evidence>
<dbReference type="EMBL" id="HG994589">
    <property type="protein sequence ID" value="CAF2798001.1"/>
    <property type="molecule type" value="Genomic_DNA"/>
</dbReference>
<dbReference type="InterPro" id="IPR051284">
    <property type="entry name" value="ZnF_MYMT-QRICH1"/>
</dbReference>
<dbReference type="InterPro" id="IPR011017">
    <property type="entry name" value="TRASH_dom"/>
</dbReference>
<evidence type="ECO:0000256" key="1">
    <source>
        <dbReference type="ARBA" id="ARBA00022499"/>
    </source>
</evidence>
<feature type="compositionally biased region" description="Polar residues" evidence="8">
    <location>
        <begin position="698"/>
        <end position="710"/>
    </location>
</feature>
<evidence type="ECO:0000256" key="3">
    <source>
        <dbReference type="ARBA" id="ARBA00022723"/>
    </source>
</evidence>
<feature type="compositionally biased region" description="Acidic residues" evidence="8">
    <location>
        <begin position="76"/>
        <end position="86"/>
    </location>
</feature>
<keyword evidence="7" id="KW-0832">Ubl conjugation</keyword>
<sequence length="995" mass="110573">MMRKEANPETPQVAESGSGAVAVEEELVEPQGEGVEGVEAEKEGDIPSEEIGDEAEEMEESGLLPGTGRGLGSEREDVEMVDEEPGTVDNSSSDCQAEVDPILDLDSVQEVEDSDDNIIKISAIASLSEADLKAKDEVVEIIKETTNPSKRVLAENVDCNGSSSNSPLPQSESTKKVGLKLASFAGMGRNGIADQTPVSGHCKISRCKQCSNEIDINKMFAKLSKFLNKCSSCKKTVIPSSVGKYCVRFGSNIKQFCSNMCLEEYKKGLKVCCYCQKDISGGEGFLAPIGDKGQFKDFCIQACLNRYEALHMGKVQEKEVLPCAVCSDSKPIEVELFMKDSSYTGSGLKTKTVKLCSNPCFSAFKFANSLDTSNCDFCSMPYDIHCSENVIYFDTHCKRFCSVSCQNVYVMKYRRIVPCQWCKVKKYNFDMIEKPLKQGTSFVYCSINCLTLHSITRKSESLKSVPSSPWNGNRCAPTVSNLVPPKGNMPVIQSVSSLAAGTEPSPMFPAETVPPPEHASVSTQSVKEVIKEYIVKCPEDIDVRNKATLTKPYMQTKGVSCRPNTSSKSTQTTASESPCILPVTVPFYMPVPMRMYSAPYPVPVPVPIPIPVPVFIPVKRNSIKGILKQIKKIQAKLPAHPYEAEVLAMAGAVADKDTLSESEGSVDDKENEDRDLEKEIAADKVVPKPLPPPTVDPSQNLPANLNSNITGRGKSGLKRRSSNDPEDEEVEWSSIREGDRVPRRPQKATRGRPPRSKQSRVDSSGNNDTVTFNQVPKERPDSKHHLKFTYGVNAWKHWVVHKNAEFEKGRSQGKYIKSFETDLLKLRADELNYTLCMFVKEVKKPNGDSYAPDSVLYLALDQYYETFTSTLHELWKKTMTPGKLNHQRTVLLRFYPPSAKGRPDDKKCYEQHENTENPARCPVKYYEQYIAKCPESTKNDVFYLQPERSCVADSPLWFSNNRLSTHQLDKMLQRLLMVREIQEHMLADASSSSSS</sequence>
<dbReference type="InterPro" id="IPR010507">
    <property type="entry name" value="Znf_MYM"/>
</dbReference>
<evidence type="ECO:0000256" key="7">
    <source>
        <dbReference type="ARBA" id="ARBA00022843"/>
    </source>
</evidence>
<dbReference type="InterPro" id="IPR021893">
    <property type="entry name" value="ZMYM2-like_C"/>
</dbReference>
<evidence type="ECO:0000256" key="5">
    <source>
        <dbReference type="ARBA" id="ARBA00022771"/>
    </source>
</evidence>
<feature type="region of interest" description="Disordered" evidence="8">
    <location>
        <begin position="1"/>
        <end position="95"/>
    </location>
</feature>
<dbReference type="Pfam" id="PF12012">
    <property type="entry name" value="DUF3504"/>
    <property type="match status" value="1"/>
</dbReference>
<keyword evidence="1" id="KW-1017">Isopeptide bond</keyword>
<dbReference type="PANTHER" id="PTHR45736">
    <property type="entry name" value="ZINC FINGER MYM-TYPE PROTEIN"/>
    <property type="match status" value="1"/>
</dbReference>
<dbReference type="PANTHER" id="PTHR45736:SF1">
    <property type="entry name" value="WITHOUT CHILDREN, ISOFORM B"/>
    <property type="match status" value="1"/>
</dbReference>
<dbReference type="OrthoDB" id="6352087at2759"/>
<feature type="domain" description="TRASH" evidence="9">
    <location>
        <begin position="230"/>
        <end position="269"/>
    </location>
</feature>
<dbReference type="Proteomes" id="UP000675881">
    <property type="component" value="Chromosome 10"/>
</dbReference>
<feature type="domain" description="TRASH" evidence="9">
    <location>
        <begin position="375"/>
        <end position="413"/>
    </location>
</feature>
<dbReference type="Pfam" id="PF06467">
    <property type="entry name" value="zf-FCS"/>
    <property type="match status" value="1"/>
</dbReference>
<dbReference type="SMART" id="SM00746">
    <property type="entry name" value="TRASH"/>
    <property type="match status" value="4"/>
</dbReference>
<feature type="compositionally biased region" description="Basic and acidic residues" evidence="8">
    <location>
        <begin position="666"/>
        <end position="686"/>
    </location>
</feature>
<reference evidence="10" key="1">
    <citation type="submission" date="2021-02" db="EMBL/GenBank/DDBJ databases">
        <authorList>
            <person name="Bekaert M."/>
        </authorList>
    </citation>
    <scope>NUCLEOTIDE SEQUENCE</scope>
    <source>
        <strain evidence="10">IoA-00</strain>
    </source>
</reference>
<keyword evidence="2" id="KW-0597">Phosphoprotein</keyword>
<dbReference type="Pfam" id="PF25561">
    <property type="entry name" value="QRICH1"/>
    <property type="match status" value="1"/>
</dbReference>
<accession>A0A7R8CEP6</accession>